<evidence type="ECO:0000313" key="1">
    <source>
        <dbReference type="EMBL" id="RVU94538.1"/>
    </source>
</evidence>
<dbReference type="RefSeq" id="WP_071858844.1">
    <property type="nucleotide sequence ID" value="NZ_JARPWM010000051.1"/>
</dbReference>
<organism evidence="1 2">
    <name type="scientific">Enterococcus avium</name>
    <name type="common">Streptococcus avium</name>
    <dbReference type="NCBI Taxonomy" id="33945"/>
    <lineage>
        <taxon>Bacteria</taxon>
        <taxon>Bacillati</taxon>
        <taxon>Bacillota</taxon>
        <taxon>Bacilli</taxon>
        <taxon>Lactobacillales</taxon>
        <taxon>Enterococcaceae</taxon>
        <taxon>Enterococcus</taxon>
    </lineage>
</organism>
<accession>A0A2N8PZ87</accession>
<comment type="caution">
    <text evidence="1">The sequence shown here is derived from an EMBL/GenBank/DDBJ whole genome shotgun (WGS) entry which is preliminary data.</text>
</comment>
<dbReference type="Proteomes" id="UP000288388">
    <property type="component" value="Unassembled WGS sequence"/>
</dbReference>
<dbReference type="AlphaFoldDB" id="A0A2N8PZ87"/>
<dbReference type="EMBL" id="RYZS01000001">
    <property type="protein sequence ID" value="RVU94538.1"/>
    <property type="molecule type" value="Genomic_DNA"/>
</dbReference>
<protein>
    <recommendedName>
        <fullName evidence="3">Class I SAM-dependent methyltransferase</fullName>
    </recommendedName>
</protein>
<evidence type="ECO:0000313" key="2">
    <source>
        <dbReference type="Proteomes" id="UP000288388"/>
    </source>
</evidence>
<reference evidence="1 2" key="1">
    <citation type="submission" date="2018-12" db="EMBL/GenBank/DDBJ databases">
        <title>A novel vanA-carrying plasmid in a clinical isolate of Enterococcus avium.</title>
        <authorList>
            <person name="Bernasconi O.J."/>
            <person name="Luzzaro F."/>
            <person name="Endimiani A."/>
        </authorList>
    </citation>
    <scope>NUCLEOTIDE SEQUENCE [LARGE SCALE GENOMIC DNA]</scope>
    <source>
        <strain evidence="1 2">LC0559/18</strain>
    </source>
</reference>
<gene>
    <name evidence="1" type="ORF">EK398_06595</name>
</gene>
<name>A0A2N8PZ87_ENTAV</name>
<evidence type="ECO:0008006" key="3">
    <source>
        <dbReference type="Google" id="ProtNLM"/>
    </source>
</evidence>
<proteinExistence type="predicted"/>
<sequence>MKKYPRLDKYYDELIKMEDEEPERFYDQRSYSLMCTLECISNYEFIKDFCLKNNFKSVFDIGCCFGYQSEVFYESGIQYRGLDDTISKYLWNSELYEYQVGRFPCDVKSRKGELGISVLCLGWNCYLYEDAKTLDEQFESLVNQFEYSLIYMQQNLVPLISRHFSKVEHLEDNFYFFKR</sequence>